<dbReference type="Proteomes" id="UP001597349">
    <property type="component" value="Unassembled WGS sequence"/>
</dbReference>
<comment type="caution">
    <text evidence="1">The sequence shown here is derived from an EMBL/GenBank/DDBJ whole genome shotgun (WGS) entry which is preliminary data.</text>
</comment>
<dbReference type="EMBL" id="JBHUGY010000076">
    <property type="protein sequence ID" value="MFD2058603.1"/>
    <property type="molecule type" value="Genomic_DNA"/>
</dbReference>
<name>A0ABW4WR79_9HYPH</name>
<dbReference type="RefSeq" id="WP_379027073.1">
    <property type="nucleotide sequence ID" value="NZ_JBHUGY010000076.1"/>
</dbReference>
<reference evidence="2" key="1">
    <citation type="journal article" date="2019" name="Int. J. Syst. Evol. Microbiol.">
        <title>The Global Catalogue of Microorganisms (GCM) 10K type strain sequencing project: providing services to taxonomists for standard genome sequencing and annotation.</title>
        <authorList>
            <consortium name="The Broad Institute Genomics Platform"/>
            <consortium name="The Broad Institute Genome Sequencing Center for Infectious Disease"/>
            <person name="Wu L."/>
            <person name="Ma J."/>
        </authorList>
    </citation>
    <scope>NUCLEOTIDE SEQUENCE [LARGE SCALE GENOMIC DNA]</scope>
    <source>
        <strain evidence="2">CGMCC 1.16226</strain>
    </source>
</reference>
<sequence length="47" mass="5449">MRSEAEKRHHDAEVDDRFGKEQELFSNAVDPIFLLKSQNSDSTPILF</sequence>
<keyword evidence="2" id="KW-1185">Reference proteome</keyword>
<evidence type="ECO:0000313" key="1">
    <source>
        <dbReference type="EMBL" id="MFD2058603.1"/>
    </source>
</evidence>
<proteinExistence type="predicted"/>
<evidence type="ECO:0000313" key="2">
    <source>
        <dbReference type="Proteomes" id="UP001597349"/>
    </source>
</evidence>
<organism evidence="1 2">
    <name type="scientific">Mesorhizobium calcicola</name>
    <dbReference type="NCBI Taxonomy" id="1300310"/>
    <lineage>
        <taxon>Bacteria</taxon>
        <taxon>Pseudomonadati</taxon>
        <taxon>Pseudomonadota</taxon>
        <taxon>Alphaproteobacteria</taxon>
        <taxon>Hyphomicrobiales</taxon>
        <taxon>Phyllobacteriaceae</taxon>
        <taxon>Mesorhizobium</taxon>
    </lineage>
</organism>
<gene>
    <name evidence="1" type="ORF">ACFSQT_37630</name>
</gene>
<protein>
    <submittedName>
        <fullName evidence="1">Uncharacterized protein</fullName>
    </submittedName>
</protein>
<accession>A0ABW4WR79</accession>